<dbReference type="OrthoDB" id="9796085at2"/>
<dbReference type="GO" id="GO:0019441">
    <property type="term" value="P:L-tryptophan catabolic process to kynurenine"/>
    <property type="evidence" value="ECO:0007669"/>
    <property type="project" value="InterPro"/>
</dbReference>
<dbReference type="RefSeq" id="WP_139226722.1">
    <property type="nucleotide sequence ID" value="NZ_FPAG01000008.1"/>
</dbReference>
<dbReference type="AlphaFoldDB" id="A0A1I6V0H5"/>
<evidence type="ECO:0000313" key="1">
    <source>
        <dbReference type="EMBL" id="SFT07057.1"/>
    </source>
</evidence>
<organism evidence="1 2">
    <name type="scientific">Zhouia amylolytica</name>
    <dbReference type="NCBI Taxonomy" id="376730"/>
    <lineage>
        <taxon>Bacteria</taxon>
        <taxon>Pseudomonadati</taxon>
        <taxon>Bacteroidota</taxon>
        <taxon>Flavobacteriia</taxon>
        <taxon>Flavobacteriales</taxon>
        <taxon>Flavobacteriaceae</taxon>
        <taxon>Zhouia</taxon>
    </lineage>
</organism>
<name>A0A1I6V0H5_9FLAO</name>
<sequence>MTCCKSETTQKNNSEGTVFLNELQNQKIIDLTYSFSNKSIYWVTAKEFELQVVAQGQTDKGFYYAANNFSTAEHGGTHIDAPRHFYETGQTVDQIPLFNLIGNAIKVNVVHNTKNNPDYQVSIDDFKNWEQQHNQPIPNGSIVIIETGFGAFYPDKQKYLGTVNRGPEAVKELHFPGLSPEAASWLITERNIKAVGLDTPSIDYGQSQDFKSHVILMSKNIPVFENVANVEQLPDRGFQIIALPIKIEGGSGGPLRIIAILDEQAPYY</sequence>
<dbReference type="PANTHER" id="PTHR31118:SF12">
    <property type="entry name" value="CYCLASE-LIKE PROTEIN 2"/>
    <property type="match status" value="1"/>
</dbReference>
<proteinExistence type="predicted"/>
<accession>A0A1I6V0H5</accession>
<dbReference type="InterPro" id="IPR007325">
    <property type="entry name" value="KFase/CYL"/>
</dbReference>
<dbReference type="PANTHER" id="PTHR31118">
    <property type="entry name" value="CYCLASE-LIKE PROTEIN 2"/>
    <property type="match status" value="1"/>
</dbReference>
<dbReference type="Pfam" id="PF04199">
    <property type="entry name" value="Cyclase"/>
    <property type="match status" value="1"/>
</dbReference>
<reference evidence="1 2" key="1">
    <citation type="submission" date="2016-10" db="EMBL/GenBank/DDBJ databases">
        <authorList>
            <person name="de Groot N.N."/>
        </authorList>
    </citation>
    <scope>NUCLEOTIDE SEQUENCE [LARGE SCALE GENOMIC DNA]</scope>
    <source>
        <strain evidence="1 2">CGMCC 1.6114</strain>
    </source>
</reference>
<evidence type="ECO:0000313" key="2">
    <source>
        <dbReference type="Proteomes" id="UP000183209"/>
    </source>
</evidence>
<dbReference type="SUPFAM" id="SSF102198">
    <property type="entry name" value="Putative cyclase"/>
    <property type="match status" value="1"/>
</dbReference>
<dbReference type="GO" id="GO:0004061">
    <property type="term" value="F:arylformamidase activity"/>
    <property type="evidence" value="ECO:0007669"/>
    <property type="project" value="InterPro"/>
</dbReference>
<dbReference type="EMBL" id="FPAG01000008">
    <property type="protein sequence ID" value="SFT07057.1"/>
    <property type="molecule type" value="Genomic_DNA"/>
</dbReference>
<dbReference type="InterPro" id="IPR037175">
    <property type="entry name" value="KFase_sf"/>
</dbReference>
<gene>
    <name evidence="1" type="ORF">SAMN04487906_2759</name>
</gene>
<dbReference type="Proteomes" id="UP000183209">
    <property type="component" value="Unassembled WGS sequence"/>
</dbReference>
<dbReference type="Gene3D" id="3.50.30.50">
    <property type="entry name" value="Putative cyclase"/>
    <property type="match status" value="1"/>
</dbReference>
<protein>
    <submittedName>
        <fullName evidence="1">Kynurenine formamidase</fullName>
    </submittedName>
</protein>